<keyword evidence="3" id="KW-0804">Transcription</keyword>
<dbReference type="PROSITE" id="PS01124">
    <property type="entry name" value="HTH_ARAC_FAMILY_2"/>
    <property type="match status" value="1"/>
</dbReference>
<feature type="domain" description="HTH araC/xylS-type" evidence="5">
    <location>
        <begin position="278"/>
        <end position="375"/>
    </location>
</feature>
<dbReference type="Pfam" id="PF12833">
    <property type="entry name" value="HTH_18"/>
    <property type="match status" value="1"/>
</dbReference>
<proteinExistence type="predicted"/>
<protein>
    <submittedName>
        <fullName evidence="6">Helix-turn-helix transcriptional regulator</fullName>
    </submittedName>
</protein>
<dbReference type="AlphaFoldDB" id="A0A5J5J7G4"/>
<dbReference type="PANTHER" id="PTHR46796:SF13">
    <property type="entry name" value="HTH-TYPE TRANSCRIPTIONAL ACTIVATOR RHAS"/>
    <property type="match status" value="1"/>
</dbReference>
<evidence type="ECO:0000256" key="2">
    <source>
        <dbReference type="ARBA" id="ARBA00023125"/>
    </source>
</evidence>
<name>A0A5J5J7G4_9MICO</name>
<dbReference type="EMBL" id="VYSA01000001">
    <property type="protein sequence ID" value="KAA9110723.1"/>
    <property type="molecule type" value="Genomic_DNA"/>
</dbReference>
<sequence>MGTHPALDPSRAHRNRCTLDRSRCFVHLDASCREFSCVDLHASRCAHGHARTRTRDTTDPGRRSHLHHSRTDFTPGPQVLRSHAAVFSPLAARTRSHHLPVDPVAFDCVKLIVVRSGSALLFSEFGTRHVNVGDVVLLAAQTLCGSEPEGSITTTTIYLDRDYLIDQVFWQYAAQFCDRHNARDFFDTHYSTPAQIVRIGEDRAGLLMPWLDELAALSLNGPNPERFLRAQALLFSVLDVVVPFMTITARTASAGRASAGVPSAPRHRQFRPLRIEARHVAQIIRDDLSRQWTVQELAEAAHLSPSQLRRVFVEAFGKAPIAYLTMVRTERMAHLLRSTDLPIKLIAAEAGWADADFAARQFRRALGVSPSVYRR</sequence>
<evidence type="ECO:0000256" key="1">
    <source>
        <dbReference type="ARBA" id="ARBA00023015"/>
    </source>
</evidence>
<dbReference type="InterPro" id="IPR018060">
    <property type="entry name" value="HTH_AraC"/>
</dbReference>
<dbReference type="Gene3D" id="1.10.10.60">
    <property type="entry name" value="Homeodomain-like"/>
    <property type="match status" value="2"/>
</dbReference>
<evidence type="ECO:0000259" key="5">
    <source>
        <dbReference type="PROSITE" id="PS01124"/>
    </source>
</evidence>
<dbReference type="PANTHER" id="PTHR46796">
    <property type="entry name" value="HTH-TYPE TRANSCRIPTIONAL ACTIVATOR RHAS-RELATED"/>
    <property type="match status" value="1"/>
</dbReference>
<dbReference type="GO" id="GO:0003700">
    <property type="term" value="F:DNA-binding transcription factor activity"/>
    <property type="evidence" value="ECO:0007669"/>
    <property type="project" value="InterPro"/>
</dbReference>
<dbReference type="OrthoDB" id="186135at2"/>
<gene>
    <name evidence="6" type="ORF">F6B43_03510</name>
</gene>
<dbReference type="InterPro" id="IPR050204">
    <property type="entry name" value="AraC_XylS_family_regulators"/>
</dbReference>
<evidence type="ECO:0000256" key="4">
    <source>
        <dbReference type="SAM" id="MobiDB-lite"/>
    </source>
</evidence>
<reference evidence="7" key="1">
    <citation type="submission" date="2019-09" db="EMBL/GenBank/DDBJ databases">
        <title>Mumia zhuanghuii sp. nov. isolated from the intestinal contents of plateau pika (Ochotona curzoniae) in the Qinghai-Tibet plateau of China.</title>
        <authorList>
            <person name="Tian Z."/>
        </authorList>
    </citation>
    <scope>NUCLEOTIDE SEQUENCE [LARGE SCALE GENOMIC DNA]</scope>
    <source>
        <strain evidence="7">JCM 30598</strain>
    </source>
</reference>
<dbReference type="Proteomes" id="UP000325827">
    <property type="component" value="Unassembled WGS sequence"/>
</dbReference>
<dbReference type="InterPro" id="IPR009057">
    <property type="entry name" value="Homeodomain-like_sf"/>
</dbReference>
<organism evidence="6 7">
    <name type="scientific">Microbacterium rhizomatis</name>
    <dbReference type="NCBI Taxonomy" id="1631477"/>
    <lineage>
        <taxon>Bacteria</taxon>
        <taxon>Bacillati</taxon>
        <taxon>Actinomycetota</taxon>
        <taxon>Actinomycetes</taxon>
        <taxon>Micrococcales</taxon>
        <taxon>Microbacteriaceae</taxon>
        <taxon>Microbacterium</taxon>
    </lineage>
</organism>
<evidence type="ECO:0000313" key="7">
    <source>
        <dbReference type="Proteomes" id="UP000325827"/>
    </source>
</evidence>
<comment type="caution">
    <text evidence="6">The sequence shown here is derived from an EMBL/GenBank/DDBJ whole genome shotgun (WGS) entry which is preliminary data.</text>
</comment>
<keyword evidence="7" id="KW-1185">Reference proteome</keyword>
<feature type="compositionally biased region" description="Basic and acidic residues" evidence="4">
    <location>
        <begin position="53"/>
        <end position="62"/>
    </location>
</feature>
<evidence type="ECO:0000256" key="3">
    <source>
        <dbReference type="ARBA" id="ARBA00023163"/>
    </source>
</evidence>
<evidence type="ECO:0000313" key="6">
    <source>
        <dbReference type="EMBL" id="KAA9110723.1"/>
    </source>
</evidence>
<dbReference type="SUPFAM" id="SSF46689">
    <property type="entry name" value="Homeodomain-like"/>
    <property type="match status" value="2"/>
</dbReference>
<keyword evidence="2" id="KW-0238">DNA-binding</keyword>
<accession>A0A5J5J7G4</accession>
<dbReference type="SMART" id="SM00342">
    <property type="entry name" value="HTH_ARAC"/>
    <property type="match status" value="1"/>
</dbReference>
<keyword evidence="1" id="KW-0805">Transcription regulation</keyword>
<dbReference type="GO" id="GO:0043565">
    <property type="term" value="F:sequence-specific DNA binding"/>
    <property type="evidence" value="ECO:0007669"/>
    <property type="project" value="InterPro"/>
</dbReference>
<feature type="region of interest" description="Disordered" evidence="4">
    <location>
        <begin position="48"/>
        <end position="76"/>
    </location>
</feature>